<dbReference type="STRING" id="1208323.B30_01755"/>
<dbReference type="PATRIC" id="fig|1208323.3.peg.360"/>
<dbReference type="RefSeq" id="WP_009570259.1">
    <property type="nucleotide sequence ID" value="NZ_AMRK01000001.1"/>
</dbReference>
<dbReference type="Proteomes" id="UP000006762">
    <property type="component" value="Unassembled WGS sequence"/>
</dbReference>
<evidence type="ECO:0008006" key="3">
    <source>
        <dbReference type="Google" id="ProtNLM"/>
    </source>
</evidence>
<evidence type="ECO:0000313" key="2">
    <source>
        <dbReference type="Proteomes" id="UP000006762"/>
    </source>
</evidence>
<dbReference type="EMBL" id="AMRK01000001">
    <property type="protein sequence ID" value="EKE74411.1"/>
    <property type="molecule type" value="Genomic_DNA"/>
</dbReference>
<dbReference type="AlphaFoldDB" id="K2IVI6"/>
<dbReference type="eggNOG" id="COG2187">
    <property type="taxonomic scope" value="Bacteria"/>
</dbReference>
<sequence length="351" mass="39547">MSLPVSTLVQTECEPVDVSLRDKFAFLRTGSPWSGEPPPECIETHASYVFLTRNRVWKLKKPVRLLHIDQRTLAARAHLCREEVRLNRELAGSVYRGVMPLVQQPDGGLALGGEGRVVDWLVEMVRLPATSMLDLRLKAGPVPRLSEIVSLSDLLVSFYRKQHRTADMGHRFYHRLMRDSRTNAAHLREMRHHMGNALREEVLDFALPALESCRGEIIARACQGLLSEGHGDLRPEHVCLTDPPVVFDRVEFDHDVRLADPFFEFNELGIECASAGAAWIRAVMLFRLSQTIPPPSRTLLTTYGVVTCLTRARLAINHLRDVEVRTPAKWPARARLYQGVAAELIESLGAD</sequence>
<comment type="caution">
    <text evidence="1">The sequence shown here is derived from an EMBL/GenBank/DDBJ whole genome shotgun (WGS) entry which is preliminary data.</text>
</comment>
<proteinExistence type="predicted"/>
<evidence type="ECO:0000313" key="1">
    <source>
        <dbReference type="EMBL" id="EKE74411.1"/>
    </source>
</evidence>
<dbReference type="OrthoDB" id="9810277at2"/>
<protein>
    <recommendedName>
        <fullName evidence="3">Aminoglycoside phosphotransferase domain-containing protein</fullName>
    </recommendedName>
</protein>
<reference evidence="1 2" key="1">
    <citation type="submission" date="2012-09" db="EMBL/GenBank/DDBJ databases">
        <title>Celeribacter baekdonensis B30 Genome Sequencing.</title>
        <authorList>
            <person name="Wang W."/>
        </authorList>
    </citation>
    <scope>NUCLEOTIDE SEQUENCE [LARGE SCALE GENOMIC DNA]</scope>
    <source>
        <strain evidence="1 2">B30</strain>
    </source>
</reference>
<accession>K2IVI6</accession>
<keyword evidence="2" id="KW-1185">Reference proteome</keyword>
<name>K2IVI6_9RHOB</name>
<gene>
    <name evidence="1" type="ORF">B30_01755</name>
</gene>
<organism evidence="1 2">
    <name type="scientific">Celeribacter baekdonensis B30</name>
    <dbReference type="NCBI Taxonomy" id="1208323"/>
    <lineage>
        <taxon>Bacteria</taxon>
        <taxon>Pseudomonadati</taxon>
        <taxon>Pseudomonadota</taxon>
        <taxon>Alphaproteobacteria</taxon>
        <taxon>Rhodobacterales</taxon>
        <taxon>Roseobacteraceae</taxon>
        <taxon>Celeribacter</taxon>
    </lineage>
</organism>